<evidence type="ECO:0000313" key="2">
    <source>
        <dbReference type="EMBL" id="VEL28291.1"/>
    </source>
</evidence>
<dbReference type="Proteomes" id="UP000784294">
    <property type="component" value="Unassembled WGS sequence"/>
</dbReference>
<dbReference type="AlphaFoldDB" id="A0A448X559"/>
<reference evidence="2" key="1">
    <citation type="submission" date="2018-11" db="EMBL/GenBank/DDBJ databases">
        <authorList>
            <consortium name="Pathogen Informatics"/>
        </authorList>
    </citation>
    <scope>NUCLEOTIDE SEQUENCE</scope>
</reference>
<sequence>MGNRHLTISPLPPGYFVITFRRPDLIWLSQPPPGLRDLVHQAILNNWKDGIKWGKHYSSNSQQDHVRLTRIHTKHLRNAQTNFYHRERDLTDGMDLNNEEKTSLRHEDDTWLEHENGSINVHGSTEDIEGGGHGSAKFMADRKITVGQEKTGEKVKSIKKHREMASVLCEQSIYSQELLSLEQTNESSSKEDSTQPFRSASLAKCSRKASN</sequence>
<evidence type="ECO:0000313" key="3">
    <source>
        <dbReference type="Proteomes" id="UP000784294"/>
    </source>
</evidence>
<proteinExistence type="predicted"/>
<accession>A0A448X559</accession>
<name>A0A448X559_9PLAT</name>
<keyword evidence="3" id="KW-1185">Reference proteome</keyword>
<evidence type="ECO:0000256" key="1">
    <source>
        <dbReference type="SAM" id="MobiDB-lite"/>
    </source>
</evidence>
<feature type="region of interest" description="Disordered" evidence="1">
    <location>
        <begin position="181"/>
        <end position="211"/>
    </location>
</feature>
<protein>
    <submittedName>
        <fullName evidence="2">Uncharacterized protein</fullName>
    </submittedName>
</protein>
<gene>
    <name evidence="2" type="ORF">PXEA_LOCUS21731</name>
</gene>
<dbReference type="EMBL" id="CAAALY010093908">
    <property type="protein sequence ID" value="VEL28291.1"/>
    <property type="molecule type" value="Genomic_DNA"/>
</dbReference>
<comment type="caution">
    <text evidence="2">The sequence shown here is derived from an EMBL/GenBank/DDBJ whole genome shotgun (WGS) entry which is preliminary data.</text>
</comment>
<organism evidence="2 3">
    <name type="scientific">Protopolystoma xenopodis</name>
    <dbReference type="NCBI Taxonomy" id="117903"/>
    <lineage>
        <taxon>Eukaryota</taxon>
        <taxon>Metazoa</taxon>
        <taxon>Spiralia</taxon>
        <taxon>Lophotrochozoa</taxon>
        <taxon>Platyhelminthes</taxon>
        <taxon>Monogenea</taxon>
        <taxon>Polyopisthocotylea</taxon>
        <taxon>Polystomatidea</taxon>
        <taxon>Polystomatidae</taxon>
        <taxon>Protopolystoma</taxon>
    </lineage>
</organism>